<feature type="region of interest" description="Disordered" evidence="1">
    <location>
        <begin position="114"/>
        <end position="137"/>
    </location>
</feature>
<organism evidence="2 3">
    <name type="scientific">Phytophthora megakarya</name>
    <dbReference type="NCBI Taxonomy" id="4795"/>
    <lineage>
        <taxon>Eukaryota</taxon>
        <taxon>Sar</taxon>
        <taxon>Stramenopiles</taxon>
        <taxon>Oomycota</taxon>
        <taxon>Peronosporomycetes</taxon>
        <taxon>Peronosporales</taxon>
        <taxon>Peronosporaceae</taxon>
        <taxon>Phytophthora</taxon>
    </lineage>
</organism>
<dbReference type="AlphaFoldDB" id="A0A225VCA0"/>
<dbReference type="SUPFAM" id="SSF54001">
    <property type="entry name" value="Cysteine proteinases"/>
    <property type="match status" value="1"/>
</dbReference>
<reference evidence="3" key="1">
    <citation type="submission" date="2017-03" db="EMBL/GenBank/DDBJ databases">
        <title>Phytopthora megakarya and P. palmivora, two closely related causual agents of cacao black pod achieved similar genome size and gene model numbers by different mechanisms.</title>
        <authorList>
            <person name="Ali S."/>
            <person name="Shao J."/>
            <person name="Larry D.J."/>
            <person name="Kronmiller B."/>
            <person name="Shen D."/>
            <person name="Strem M.D."/>
            <person name="Melnick R.L."/>
            <person name="Guiltinan M.J."/>
            <person name="Tyler B.M."/>
            <person name="Meinhardt L.W."/>
            <person name="Bailey B.A."/>
        </authorList>
    </citation>
    <scope>NUCLEOTIDE SEQUENCE [LARGE SCALE GENOMIC DNA]</scope>
    <source>
        <strain evidence="3">zdho120</strain>
    </source>
</reference>
<name>A0A225VCA0_9STRA</name>
<proteinExistence type="predicted"/>
<evidence type="ECO:0000313" key="3">
    <source>
        <dbReference type="Proteomes" id="UP000198211"/>
    </source>
</evidence>
<keyword evidence="3" id="KW-1185">Reference proteome</keyword>
<dbReference type="OrthoDB" id="127943at2759"/>
<protein>
    <submittedName>
        <fullName evidence="2">Uncharacterized protein</fullName>
    </submittedName>
</protein>
<evidence type="ECO:0000256" key="1">
    <source>
        <dbReference type="SAM" id="MobiDB-lite"/>
    </source>
</evidence>
<dbReference type="EMBL" id="NBNE01005822">
    <property type="protein sequence ID" value="OWZ02962.1"/>
    <property type="molecule type" value="Genomic_DNA"/>
</dbReference>
<comment type="caution">
    <text evidence="2">The sequence shown here is derived from an EMBL/GenBank/DDBJ whole genome shotgun (WGS) entry which is preliminary data.</text>
</comment>
<dbReference type="InterPro" id="IPR038765">
    <property type="entry name" value="Papain-like_cys_pep_sf"/>
</dbReference>
<sequence>MHTSAVWWLSKAHLFLQPPQPNPISKCSARCCYASKDCKDEEFDVISLNNSIQFDAYSCGVYVCWMFIRQVAPGPPLDMSANALTQRRFELFYYLLTGHFIPFEASQVVEDDVTEEKMPVQQKTPHARNRMKTASAR</sequence>
<accession>A0A225VCA0</accession>
<evidence type="ECO:0000313" key="2">
    <source>
        <dbReference type="EMBL" id="OWZ02962.1"/>
    </source>
</evidence>
<gene>
    <name evidence="2" type="ORF">PHMEG_00025390</name>
</gene>
<dbReference type="Proteomes" id="UP000198211">
    <property type="component" value="Unassembled WGS sequence"/>
</dbReference>